<sequence length="435" mass="46957">MMPPLPEDTPRLSRSARGRLAGGIARGLALHLGADVWLLRLLFLEYSWVGGLGAFAYGLFWLLVPLREVPPEERAAPRPGIRRVLIALAALGLLLLFGLSPKMIPRDWHTVLPLIAVGLGLAVLWRQADDAQRAGAESDSPWSSRGSHLARTGLGAAVALGGLLALTKTHTSWTEAGRTLLAALALLVGAGLIGLPFFLRVLRDLAQERTERARSQERAEVAAMMHDSVLHTLTLIQRHHDDPGQVARLARAQERELREWLYGQRKTAAESFAEALRAAAAEVEDRHGVRLDVVTVGDGPVDAHLEACVAAAREAMVNAAKYAAQTPISVYAEIAEDRVEVFVKDRGPGFDLDAVASDRMGVRESILGRMRRHGGKAEIRSVPGEGTEVRLSARRAPAGGAAVVRQRGESAEYEQGEEHDGQRGELGGSGAPEYH</sequence>
<evidence type="ECO:0000256" key="4">
    <source>
        <dbReference type="SAM" id="MobiDB-lite"/>
    </source>
</evidence>
<comment type="caution">
    <text evidence="8">The sequence shown here is derived from an EMBL/GenBank/DDBJ whole genome shotgun (WGS) entry which is preliminary data.</text>
</comment>
<dbReference type="Gene3D" id="3.30.565.10">
    <property type="entry name" value="Histidine kinase-like ATPase, C-terminal domain"/>
    <property type="match status" value="1"/>
</dbReference>
<feature type="region of interest" description="Disordered" evidence="4">
    <location>
        <begin position="390"/>
        <end position="435"/>
    </location>
</feature>
<feature type="transmembrane region" description="Helical" evidence="5">
    <location>
        <begin position="110"/>
        <end position="128"/>
    </location>
</feature>
<dbReference type="InterPro" id="IPR050482">
    <property type="entry name" value="Sensor_HK_TwoCompSys"/>
</dbReference>
<evidence type="ECO:0000256" key="2">
    <source>
        <dbReference type="ARBA" id="ARBA00022777"/>
    </source>
</evidence>
<feature type="compositionally biased region" description="Gly residues" evidence="4">
    <location>
        <begin position="424"/>
        <end position="435"/>
    </location>
</feature>
<evidence type="ECO:0000313" key="8">
    <source>
        <dbReference type="EMBL" id="MBR7837441.1"/>
    </source>
</evidence>
<keyword evidence="9" id="KW-1185">Reference proteome</keyword>
<dbReference type="GO" id="GO:0016301">
    <property type="term" value="F:kinase activity"/>
    <property type="evidence" value="ECO:0007669"/>
    <property type="project" value="UniProtKB-KW"/>
</dbReference>
<accession>A0A941EUX0</accession>
<dbReference type="Proteomes" id="UP000675781">
    <property type="component" value="Unassembled WGS sequence"/>
</dbReference>
<keyword evidence="1" id="KW-0808">Transferase</keyword>
<dbReference type="GO" id="GO:0000160">
    <property type="term" value="P:phosphorelay signal transduction system"/>
    <property type="evidence" value="ECO:0007669"/>
    <property type="project" value="UniProtKB-KW"/>
</dbReference>
<keyword evidence="5" id="KW-1133">Transmembrane helix</keyword>
<dbReference type="InterPro" id="IPR007168">
    <property type="entry name" value="Phageshock_PspC_N"/>
</dbReference>
<dbReference type="PANTHER" id="PTHR24421">
    <property type="entry name" value="NITRATE/NITRITE SENSOR PROTEIN NARX-RELATED"/>
    <property type="match status" value="1"/>
</dbReference>
<evidence type="ECO:0000256" key="3">
    <source>
        <dbReference type="ARBA" id="ARBA00023012"/>
    </source>
</evidence>
<feature type="transmembrane region" description="Helical" evidence="5">
    <location>
        <begin position="84"/>
        <end position="104"/>
    </location>
</feature>
<proteinExistence type="predicted"/>
<feature type="transmembrane region" description="Helical" evidence="5">
    <location>
        <begin position="179"/>
        <end position="202"/>
    </location>
</feature>
<keyword evidence="5" id="KW-0472">Membrane</keyword>
<feature type="compositionally biased region" description="Basic and acidic residues" evidence="4">
    <location>
        <begin position="406"/>
        <end position="423"/>
    </location>
</feature>
<gene>
    <name evidence="8" type="ORF">KDL01_29450</name>
</gene>
<feature type="domain" description="Histidine kinase/HSP90-like ATPase" evidence="6">
    <location>
        <begin position="311"/>
        <end position="393"/>
    </location>
</feature>
<evidence type="ECO:0000256" key="1">
    <source>
        <dbReference type="ARBA" id="ARBA00022679"/>
    </source>
</evidence>
<evidence type="ECO:0000313" key="9">
    <source>
        <dbReference type="Proteomes" id="UP000675781"/>
    </source>
</evidence>
<evidence type="ECO:0000256" key="5">
    <source>
        <dbReference type="SAM" id="Phobius"/>
    </source>
</evidence>
<reference evidence="8" key="1">
    <citation type="submission" date="2021-04" db="EMBL/GenBank/DDBJ databases">
        <title>Genome based classification of Actinospica acidithermotolerans sp. nov., an actinobacterium isolated from an Indonesian hot spring.</title>
        <authorList>
            <person name="Kusuma A.B."/>
            <person name="Putra K.E."/>
            <person name="Nafisah S."/>
            <person name="Loh J."/>
            <person name="Nouioui I."/>
            <person name="Goodfellow M."/>
        </authorList>
    </citation>
    <scope>NUCLEOTIDE SEQUENCE</scope>
    <source>
        <strain evidence="8">CSCA 57</strain>
    </source>
</reference>
<dbReference type="SUPFAM" id="SSF55874">
    <property type="entry name" value="ATPase domain of HSP90 chaperone/DNA topoisomerase II/histidine kinase"/>
    <property type="match status" value="1"/>
</dbReference>
<keyword evidence="5" id="KW-0812">Transmembrane</keyword>
<dbReference type="AlphaFoldDB" id="A0A941EUX0"/>
<dbReference type="PANTHER" id="PTHR24421:SF61">
    <property type="entry name" value="OXYGEN SENSOR HISTIDINE KINASE NREB"/>
    <property type="match status" value="1"/>
</dbReference>
<dbReference type="Pfam" id="PF04024">
    <property type="entry name" value="PspC"/>
    <property type="match status" value="1"/>
</dbReference>
<keyword evidence="2" id="KW-0418">Kinase</keyword>
<dbReference type="Pfam" id="PF02518">
    <property type="entry name" value="HATPase_c"/>
    <property type="match status" value="1"/>
</dbReference>
<feature type="transmembrane region" description="Helical" evidence="5">
    <location>
        <begin position="149"/>
        <end position="167"/>
    </location>
</feature>
<evidence type="ECO:0000259" key="7">
    <source>
        <dbReference type="Pfam" id="PF04024"/>
    </source>
</evidence>
<protein>
    <submittedName>
        <fullName evidence="8">PspC domain-containing protein</fullName>
    </submittedName>
</protein>
<dbReference type="EMBL" id="JAGSOG010000204">
    <property type="protein sequence ID" value="MBR7837441.1"/>
    <property type="molecule type" value="Genomic_DNA"/>
</dbReference>
<dbReference type="InterPro" id="IPR036890">
    <property type="entry name" value="HATPase_C_sf"/>
</dbReference>
<dbReference type="InterPro" id="IPR003594">
    <property type="entry name" value="HATPase_dom"/>
</dbReference>
<organism evidence="8 9">
    <name type="scientific">Actinospica durhamensis</name>
    <dbReference type="NCBI Taxonomy" id="1508375"/>
    <lineage>
        <taxon>Bacteria</taxon>
        <taxon>Bacillati</taxon>
        <taxon>Actinomycetota</taxon>
        <taxon>Actinomycetes</taxon>
        <taxon>Catenulisporales</taxon>
        <taxon>Actinospicaceae</taxon>
        <taxon>Actinospica</taxon>
    </lineage>
</organism>
<evidence type="ECO:0000259" key="6">
    <source>
        <dbReference type="Pfam" id="PF02518"/>
    </source>
</evidence>
<keyword evidence="3" id="KW-0902">Two-component regulatory system</keyword>
<name>A0A941EUX0_9ACTN</name>
<feature type="compositionally biased region" description="Low complexity" evidence="4">
    <location>
        <begin position="394"/>
        <end position="405"/>
    </location>
</feature>
<feature type="domain" description="Phage shock protein PspC N-terminal" evidence="7">
    <location>
        <begin position="11"/>
        <end position="66"/>
    </location>
</feature>
<feature type="transmembrane region" description="Helical" evidence="5">
    <location>
        <begin position="46"/>
        <end position="64"/>
    </location>
</feature>